<name>A0A085MF08_9BILA</name>
<feature type="compositionally biased region" description="Basic and acidic residues" evidence="1">
    <location>
        <begin position="538"/>
        <end position="554"/>
    </location>
</feature>
<evidence type="ECO:0000313" key="2">
    <source>
        <dbReference type="EMBL" id="KFD55804.1"/>
    </source>
</evidence>
<feature type="region of interest" description="Disordered" evidence="1">
    <location>
        <begin position="471"/>
        <end position="499"/>
    </location>
</feature>
<feature type="non-terminal residue" evidence="2">
    <location>
        <position position="626"/>
    </location>
</feature>
<feature type="region of interest" description="Disordered" evidence="1">
    <location>
        <begin position="538"/>
        <end position="559"/>
    </location>
</feature>
<dbReference type="InterPro" id="IPR010770">
    <property type="entry name" value="Ecd"/>
</dbReference>
<proteinExistence type="predicted"/>
<protein>
    <recommendedName>
        <fullName evidence="4">SGT1 protein</fullName>
    </recommendedName>
</protein>
<dbReference type="Pfam" id="PF07093">
    <property type="entry name" value="SGT1"/>
    <property type="match status" value="1"/>
</dbReference>
<dbReference type="Proteomes" id="UP000030764">
    <property type="component" value="Unassembled WGS sequence"/>
</dbReference>
<dbReference type="PANTHER" id="PTHR13060:SF0">
    <property type="entry name" value="PROTEIN ECDYSONELESS HOMOLOG"/>
    <property type="match status" value="1"/>
</dbReference>
<organism evidence="2 3">
    <name type="scientific">Trichuris suis</name>
    <name type="common">pig whipworm</name>
    <dbReference type="NCBI Taxonomy" id="68888"/>
    <lineage>
        <taxon>Eukaryota</taxon>
        <taxon>Metazoa</taxon>
        <taxon>Ecdysozoa</taxon>
        <taxon>Nematoda</taxon>
        <taxon>Enoplea</taxon>
        <taxon>Dorylaimia</taxon>
        <taxon>Trichinellida</taxon>
        <taxon>Trichuridae</taxon>
        <taxon>Trichuris</taxon>
    </lineage>
</organism>
<dbReference type="PANTHER" id="PTHR13060">
    <property type="entry name" value="SGT1 PROTEIN HSGT1 SUPPRESSOR OF GCR2"/>
    <property type="match status" value="1"/>
</dbReference>
<feature type="region of interest" description="Disordered" evidence="1">
    <location>
        <begin position="594"/>
        <end position="626"/>
    </location>
</feature>
<keyword evidence="3" id="KW-1185">Reference proteome</keyword>
<sequence length="626" mass="71743">MTSPLTEDVVEYWLYFLSEQNSPNLSEVLTVVHSLSENYIWYDECFCLVEKEVPVRHFYGKVHYGNYDKDEEFVVFLLMEISKMYPNVVVKTCDHDGEFLLIWAAEVLPYWLTPENAINRVFIWNGTVCLIPRPKDVRKQVSDWPKELGSVEEALNLIRRYPQLCLAPIDVRQAVDSQLNGYPEKVREDWHSVYCMLPAKLAGLLKLREQAIAPAVRAFSCRDYVSMKSLKNPRFSSSNLVRCKVKFTKMLYAMLALDNFEPPHRSDWKLPNCDDPTFKAYNIGMRVTIGFELLCAQVRDADLVGMITPSSDSSLWQRFVTDLKNRGYFKNEIVGSAGYCRLLEAAKEFFKNITQNDDKPNDAVSIVRLLEKLESAENGNVDTAIVQDNDNSEEDSDEWLNVKYEDLNEMFKQQTTSFAPFVPSEFRRKVSKFIEQESSSIAGVCPPGKSRGLNITKEEFERSMRRMIDFAEEEEDDEDEEAASDSDSMLEYDTESTDSDERRMLATNAASRWSKQMHSYMAEMDRELMNTAIGQSFIRDENRGTQDAEGKSNDEENVDLENDCFQPVNVDKTLVSNVLQSYWTQGGEAGPAATLLMSLGIRPPDEPHAQESDDEESEERLLNSIS</sequence>
<evidence type="ECO:0000313" key="3">
    <source>
        <dbReference type="Proteomes" id="UP000030764"/>
    </source>
</evidence>
<dbReference type="GO" id="GO:0005634">
    <property type="term" value="C:nucleus"/>
    <property type="evidence" value="ECO:0007669"/>
    <property type="project" value="TreeGrafter"/>
</dbReference>
<evidence type="ECO:0000256" key="1">
    <source>
        <dbReference type="SAM" id="MobiDB-lite"/>
    </source>
</evidence>
<dbReference type="AlphaFoldDB" id="A0A085MF08"/>
<dbReference type="EMBL" id="KL363197">
    <property type="protein sequence ID" value="KFD55804.1"/>
    <property type="molecule type" value="Genomic_DNA"/>
</dbReference>
<feature type="compositionally biased region" description="Acidic residues" evidence="1">
    <location>
        <begin position="471"/>
        <end position="498"/>
    </location>
</feature>
<reference evidence="2 3" key="1">
    <citation type="journal article" date="2014" name="Nat. Genet.">
        <title>Genome and transcriptome of the porcine whipworm Trichuris suis.</title>
        <authorList>
            <person name="Jex A.R."/>
            <person name="Nejsum P."/>
            <person name="Schwarz E.M."/>
            <person name="Hu L."/>
            <person name="Young N.D."/>
            <person name="Hall R.S."/>
            <person name="Korhonen P.K."/>
            <person name="Liao S."/>
            <person name="Thamsborg S."/>
            <person name="Xia J."/>
            <person name="Xu P."/>
            <person name="Wang S."/>
            <person name="Scheerlinck J.P."/>
            <person name="Hofmann A."/>
            <person name="Sternberg P.W."/>
            <person name="Wang J."/>
            <person name="Gasser R.B."/>
        </authorList>
    </citation>
    <scope>NUCLEOTIDE SEQUENCE [LARGE SCALE GENOMIC DNA]</scope>
    <source>
        <strain evidence="2">DCEP-RM93M</strain>
    </source>
</reference>
<accession>A0A085MF08</accession>
<gene>
    <name evidence="2" type="ORF">M513_03243</name>
</gene>
<evidence type="ECO:0008006" key="4">
    <source>
        <dbReference type="Google" id="ProtNLM"/>
    </source>
</evidence>